<dbReference type="Pfam" id="PF12833">
    <property type="entry name" value="HTH_18"/>
    <property type="match status" value="1"/>
</dbReference>
<evidence type="ECO:0000256" key="1">
    <source>
        <dbReference type="ARBA" id="ARBA00023015"/>
    </source>
</evidence>
<dbReference type="OrthoDB" id="642439at2"/>
<dbReference type="Gene3D" id="2.60.120.10">
    <property type="entry name" value="Jelly Rolls"/>
    <property type="match status" value="1"/>
</dbReference>
<dbReference type="Proteomes" id="UP001326715">
    <property type="component" value="Chromosome"/>
</dbReference>
<keyword evidence="1" id="KW-0805">Transcription regulation</keyword>
<evidence type="ECO:0000256" key="2">
    <source>
        <dbReference type="ARBA" id="ARBA00023125"/>
    </source>
</evidence>
<proteinExistence type="predicted"/>
<dbReference type="RefSeq" id="WP_072359489.1">
    <property type="nucleotide sequence ID" value="NZ_CBHWAX010000017.1"/>
</dbReference>
<protein>
    <submittedName>
        <fullName evidence="6">AraC family transcriptional regulator</fullName>
    </submittedName>
    <submittedName>
        <fullName evidence="5">AraC-type DNA-binding protein</fullName>
    </submittedName>
</protein>
<dbReference type="SUPFAM" id="SSF46689">
    <property type="entry name" value="Homeodomain-like"/>
    <property type="match status" value="1"/>
</dbReference>
<evidence type="ECO:0000313" key="7">
    <source>
        <dbReference type="Proteomes" id="UP000183788"/>
    </source>
</evidence>
<dbReference type="InterPro" id="IPR011051">
    <property type="entry name" value="RmlC_Cupin_sf"/>
</dbReference>
<dbReference type="SUPFAM" id="SSF51182">
    <property type="entry name" value="RmlC-like cupins"/>
    <property type="match status" value="1"/>
</dbReference>
<reference evidence="5 7" key="1">
    <citation type="submission" date="2016-11" db="EMBL/GenBank/DDBJ databases">
        <authorList>
            <person name="Jaros S."/>
            <person name="Januszkiewicz K."/>
            <person name="Wedrychowicz H."/>
        </authorList>
    </citation>
    <scope>NUCLEOTIDE SEQUENCE [LARGE SCALE GENOMIC DNA]</scope>
    <source>
        <strain evidence="5 7">DSM 784</strain>
    </source>
</reference>
<sequence>MIILNEGEFLGVNERTSVQHDLILSKTAHLYGETAMHAHKNDYFSILLSGEYLENFRNESILIKPGDIVYRRRDHIHKNEFVTDTVSCINIEISHTENENFFLYTKENKGYFYQLIVDFLLNKSFAADPGFFGDQPLPEPNKNLTWLIQLIGILHAEKDVFHTPHSLAQRVFVHPNYLARAFKEKTGNTIGTYQLKIKLNHAVQQLLNTPKTISDISFENGFYDDAHFIRSFKKAYHISPLQFRKLLKS</sequence>
<name>A0A1K1PIY6_9BACT</name>
<dbReference type="EMBL" id="FPIZ01000005">
    <property type="protein sequence ID" value="SFW47417.1"/>
    <property type="molecule type" value="Genomic_DNA"/>
</dbReference>
<dbReference type="Gene3D" id="1.10.10.60">
    <property type="entry name" value="Homeodomain-like"/>
    <property type="match status" value="2"/>
</dbReference>
<feature type="domain" description="HTH araC/xylS-type" evidence="4">
    <location>
        <begin position="166"/>
        <end position="246"/>
    </location>
</feature>
<accession>A0A1K1PIY6</accession>
<dbReference type="GO" id="GO:0003700">
    <property type="term" value="F:DNA-binding transcription factor activity"/>
    <property type="evidence" value="ECO:0007669"/>
    <property type="project" value="InterPro"/>
</dbReference>
<gene>
    <name evidence="5" type="ORF">SAMN05661012_02012</name>
    <name evidence="6" type="ORF">SR876_26265</name>
</gene>
<keyword evidence="8" id="KW-1185">Reference proteome</keyword>
<dbReference type="STRING" id="1004.SAMN05661012_02012"/>
<dbReference type="EMBL" id="CP140154">
    <property type="protein sequence ID" value="WQG88431.1"/>
    <property type="molecule type" value="Genomic_DNA"/>
</dbReference>
<dbReference type="AlphaFoldDB" id="A0A1K1PIY6"/>
<keyword evidence="2 5" id="KW-0238">DNA-binding</keyword>
<dbReference type="PROSITE" id="PS01124">
    <property type="entry name" value="HTH_ARAC_FAMILY_2"/>
    <property type="match status" value="1"/>
</dbReference>
<dbReference type="InterPro" id="IPR014710">
    <property type="entry name" value="RmlC-like_jellyroll"/>
</dbReference>
<keyword evidence="3" id="KW-0804">Transcription</keyword>
<dbReference type="Proteomes" id="UP000183788">
    <property type="component" value="Unassembled WGS sequence"/>
</dbReference>
<dbReference type="InterPro" id="IPR009057">
    <property type="entry name" value="Homeodomain-like_sf"/>
</dbReference>
<dbReference type="GO" id="GO:0043565">
    <property type="term" value="F:sequence-specific DNA binding"/>
    <property type="evidence" value="ECO:0007669"/>
    <property type="project" value="InterPro"/>
</dbReference>
<evidence type="ECO:0000313" key="6">
    <source>
        <dbReference type="EMBL" id="WQG88431.1"/>
    </source>
</evidence>
<evidence type="ECO:0000256" key="3">
    <source>
        <dbReference type="ARBA" id="ARBA00023163"/>
    </source>
</evidence>
<dbReference type="PANTHER" id="PTHR43280:SF2">
    <property type="entry name" value="HTH-TYPE TRANSCRIPTIONAL REGULATOR EXSA"/>
    <property type="match status" value="1"/>
</dbReference>
<evidence type="ECO:0000313" key="5">
    <source>
        <dbReference type="EMBL" id="SFW47417.1"/>
    </source>
</evidence>
<evidence type="ECO:0000259" key="4">
    <source>
        <dbReference type="PROSITE" id="PS01124"/>
    </source>
</evidence>
<organism evidence="5 7">
    <name type="scientific">Chitinophaga sancti</name>
    <dbReference type="NCBI Taxonomy" id="1004"/>
    <lineage>
        <taxon>Bacteria</taxon>
        <taxon>Pseudomonadati</taxon>
        <taxon>Bacteroidota</taxon>
        <taxon>Chitinophagia</taxon>
        <taxon>Chitinophagales</taxon>
        <taxon>Chitinophagaceae</taxon>
        <taxon>Chitinophaga</taxon>
    </lineage>
</organism>
<dbReference type="InterPro" id="IPR018060">
    <property type="entry name" value="HTH_AraC"/>
</dbReference>
<evidence type="ECO:0000313" key="8">
    <source>
        <dbReference type="Proteomes" id="UP001326715"/>
    </source>
</evidence>
<reference evidence="6 8" key="2">
    <citation type="submission" date="2023-11" db="EMBL/GenBank/DDBJ databases">
        <title>MicrobeMod: A computational toolkit for identifying prokaryotic methylation and restriction-modification with nanopore sequencing.</title>
        <authorList>
            <person name="Crits-Christoph A."/>
            <person name="Kang S.C."/>
            <person name="Lee H."/>
            <person name="Ostrov N."/>
        </authorList>
    </citation>
    <scope>NUCLEOTIDE SEQUENCE [LARGE SCALE GENOMIC DNA]</scope>
    <source>
        <strain evidence="6 8">ATCC 23090</strain>
    </source>
</reference>
<dbReference type="SMART" id="SM00342">
    <property type="entry name" value="HTH_ARAC"/>
    <property type="match status" value="1"/>
</dbReference>
<dbReference type="PANTHER" id="PTHR43280">
    <property type="entry name" value="ARAC-FAMILY TRANSCRIPTIONAL REGULATOR"/>
    <property type="match status" value="1"/>
</dbReference>